<evidence type="ECO:0000313" key="3">
    <source>
        <dbReference type="Proteomes" id="UP000050471"/>
    </source>
</evidence>
<evidence type="ECO:0000313" key="2">
    <source>
        <dbReference type="EMBL" id="KPN62728.1"/>
    </source>
</evidence>
<feature type="region of interest" description="Disordered" evidence="1">
    <location>
        <begin position="44"/>
        <end position="68"/>
    </location>
</feature>
<protein>
    <submittedName>
        <fullName evidence="2">Uncharacterized protein</fullName>
    </submittedName>
</protein>
<name>A0A0P7KL76_9RHOB</name>
<dbReference type="Proteomes" id="UP000050471">
    <property type="component" value="Unassembled WGS sequence"/>
</dbReference>
<accession>A0A0P7KL76</accession>
<dbReference type="STRING" id="154981.AKJ29_00705"/>
<dbReference type="RefSeq" id="WP_055191207.1">
    <property type="nucleotide sequence ID" value="NZ_FPBS01000028.1"/>
</dbReference>
<evidence type="ECO:0000256" key="1">
    <source>
        <dbReference type="SAM" id="MobiDB-lite"/>
    </source>
</evidence>
<dbReference type="EMBL" id="LKBA01000011">
    <property type="protein sequence ID" value="KPN62728.1"/>
    <property type="molecule type" value="Genomic_DNA"/>
</dbReference>
<sequence>MGSKSELKPPMPDGGWSVDIRRVEKAMILPATESNFVQNAGIIEAGGSMSPRGPVAALSPADRRTHAS</sequence>
<organism evidence="2 3">
    <name type="scientific">Aliiroseovarius crassostreae</name>
    <dbReference type="NCBI Taxonomy" id="154981"/>
    <lineage>
        <taxon>Bacteria</taxon>
        <taxon>Pseudomonadati</taxon>
        <taxon>Pseudomonadota</taxon>
        <taxon>Alphaproteobacteria</taxon>
        <taxon>Rhodobacterales</taxon>
        <taxon>Paracoccaceae</taxon>
        <taxon>Aliiroseovarius</taxon>
    </lineage>
</organism>
<comment type="caution">
    <text evidence="2">The sequence shown here is derived from an EMBL/GenBank/DDBJ whole genome shotgun (WGS) entry which is preliminary data.</text>
</comment>
<proteinExistence type="predicted"/>
<reference evidence="2 3" key="1">
    <citation type="submission" date="2015-09" db="EMBL/GenBank/DDBJ databases">
        <title>Draft genome sequence of Aliiroseovarius crassostreae CV919-312TSm, the causative agent of Roseovarius Oyster Disease (formerly Juvenile Oyster Disease).</title>
        <authorList>
            <person name="Kessner L."/>
            <person name="Spinard E."/>
            <person name="Nelson D."/>
        </authorList>
    </citation>
    <scope>NUCLEOTIDE SEQUENCE [LARGE SCALE GENOMIC DNA]</scope>
    <source>
        <strain evidence="2 3">CV919-312</strain>
    </source>
</reference>
<dbReference type="OrthoDB" id="7843421at2"/>
<gene>
    <name evidence="2" type="ORF">AKJ29_00705</name>
</gene>
<keyword evidence="3" id="KW-1185">Reference proteome</keyword>
<dbReference type="AlphaFoldDB" id="A0A0P7KL76"/>